<sequence length="304" mass="35448">MSNTNLLRKPPCIRGQLANRDKSYYCEYHREHGHDKDECRANHKDVLTRHGVEFKLRKVTGYVESSSGSENDNVLSESESDSGIRSITDSSDEEEYDYMDAKDYHIGRTDWCVKNINKTHNGCLEKKIRFCNNTFLAKALEGKFRVMLEMSLAATLVFIDDMFHIKVSKNCARNTKEKALKKINGDHLKQFNLAHTYCQDLMKAQPGSRCYVDYTKPDRPTDPCVLRRLYVYLKPLVDGFHDGFVEKESYDSWKWFLEGLNEDLRITNQKDYVFISDKQKGLEKVMRELLPNVSKRNCAQHIYI</sequence>
<organism evidence="3 4">
    <name type="scientific">Lithospermum erythrorhizon</name>
    <name type="common">Purple gromwell</name>
    <name type="synonym">Lithospermum officinale var. erythrorhizon</name>
    <dbReference type="NCBI Taxonomy" id="34254"/>
    <lineage>
        <taxon>Eukaryota</taxon>
        <taxon>Viridiplantae</taxon>
        <taxon>Streptophyta</taxon>
        <taxon>Embryophyta</taxon>
        <taxon>Tracheophyta</taxon>
        <taxon>Spermatophyta</taxon>
        <taxon>Magnoliopsida</taxon>
        <taxon>eudicotyledons</taxon>
        <taxon>Gunneridae</taxon>
        <taxon>Pentapetalae</taxon>
        <taxon>asterids</taxon>
        <taxon>lamiids</taxon>
        <taxon>Boraginales</taxon>
        <taxon>Boraginaceae</taxon>
        <taxon>Boraginoideae</taxon>
        <taxon>Lithospermeae</taxon>
        <taxon>Lithospermum</taxon>
    </lineage>
</organism>
<dbReference type="PANTHER" id="PTHR31973:SF187">
    <property type="entry name" value="MUTATOR TRANSPOSASE MUDRA PROTEIN"/>
    <property type="match status" value="1"/>
</dbReference>
<dbReference type="AlphaFoldDB" id="A0AAV3PP40"/>
<dbReference type="Pfam" id="PF10551">
    <property type="entry name" value="MULE"/>
    <property type="match status" value="1"/>
</dbReference>
<feature type="compositionally biased region" description="Polar residues" evidence="1">
    <location>
        <begin position="64"/>
        <end position="88"/>
    </location>
</feature>
<evidence type="ECO:0000259" key="2">
    <source>
        <dbReference type="Pfam" id="PF10551"/>
    </source>
</evidence>
<feature type="region of interest" description="Disordered" evidence="1">
    <location>
        <begin position="64"/>
        <end position="91"/>
    </location>
</feature>
<evidence type="ECO:0000313" key="3">
    <source>
        <dbReference type="EMBL" id="GAA0151968.1"/>
    </source>
</evidence>
<dbReference type="EMBL" id="BAABME010033159">
    <property type="protein sequence ID" value="GAA0151968.1"/>
    <property type="molecule type" value="Genomic_DNA"/>
</dbReference>
<accession>A0AAV3PP40</accession>
<dbReference type="InterPro" id="IPR018289">
    <property type="entry name" value="MULE_transposase_dom"/>
</dbReference>
<proteinExistence type="predicted"/>
<reference evidence="3 4" key="1">
    <citation type="submission" date="2024-01" db="EMBL/GenBank/DDBJ databases">
        <title>The complete chloroplast genome sequence of Lithospermum erythrorhizon: insights into the phylogenetic relationship among Boraginaceae species and the maternal lineages of purple gromwells.</title>
        <authorList>
            <person name="Okada T."/>
            <person name="Watanabe K."/>
        </authorList>
    </citation>
    <scope>NUCLEOTIDE SEQUENCE [LARGE SCALE GENOMIC DNA]</scope>
</reference>
<evidence type="ECO:0000313" key="4">
    <source>
        <dbReference type="Proteomes" id="UP001454036"/>
    </source>
</evidence>
<dbReference type="Proteomes" id="UP001454036">
    <property type="component" value="Unassembled WGS sequence"/>
</dbReference>
<feature type="domain" description="MULE transposase" evidence="2">
    <location>
        <begin position="243"/>
        <end position="303"/>
    </location>
</feature>
<comment type="caution">
    <text evidence="3">The sequence shown here is derived from an EMBL/GenBank/DDBJ whole genome shotgun (WGS) entry which is preliminary data.</text>
</comment>
<dbReference type="PANTHER" id="PTHR31973">
    <property type="entry name" value="POLYPROTEIN, PUTATIVE-RELATED"/>
    <property type="match status" value="1"/>
</dbReference>
<protein>
    <recommendedName>
        <fullName evidence="2">MULE transposase domain-containing protein</fullName>
    </recommendedName>
</protein>
<keyword evidence="4" id="KW-1185">Reference proteome</keyword>
<name>A0AAV3PP40_LITER</name>
<gene>
    <name evidence="3" type="ORF">LIER_43159</name>
</gene>
<evidence type="ECO:0000256" key="1">
    <source>
        <dbReference type="SAM" id="MobiDB-lite"/>
    </source>
</evidence>